<organism evidence="2 3">
    <name type="scientific">Parvibium lacunae</name>
    <dbReference type="NCBI Taxonomy" id="1888893"/>
    <lineage>
        <taxon>Bacteria</taxon>
        <taxon>Pseudomonadati</taxon>
        <taxon>Pseudomonadota</taxon>
        <taxon>Betaproteobacteria</taxon>
        <taxon>Burkholderiales</taxon>
        <taxon>Alcaligenaceae</taxon>
        <taxon>Parvibium</taxon>
    </lineage>
</organism>
<gene>
    <name evidence="2" type="ORF">DU000_08170</name>
</gene>
<reference evidence="2 3" key="1">
    <citation type="journal article" date="2018" name="Int. J. Syst. Evol. Microbiol.">
        <title>Parvibium lacunae gen. nov., sp. nov., a new member of the family Alcaligenaceae isolated from a freshwater pond.</title>
        <authorList>
            <person name="Chen W.M."/>
            <person name="Xie P.B."/>
            <person name="Hsu M.Y."/>
            <person name="Sheu S.Y."/>
        </authorList>
    </citation>
    <scope>NUCLEOTIDE SEQUENCE [LARGE SCALE GENOMIC DNA]</scope>
    <source>
        <strain evidence="2 3">KMB9</strain>
    </source>
</reference>
<dbReference type="OrthoDB" id="9803333at2"/>
<dbReference type="Gene3D" id="3.40.50.720">
    <property type="entry name" value="NAD(P)-binding Rossmann-like Domain"/>
    <property type="match status" value="1"/>
</dbReference>
<dbReference type="Pfam" id="PF13561">
    <property type="entry name" value="adh_short_C2"/>
    <property type="match status" value="1"/>
</dbReference>
<evidence type="ECO:0000313" key="2">
    <source>
        <dbReference type="EMBL" id="RCS57429.1"/>
    </source>
</evidence>
<evidence type="ECO:0000313" key="3">
    <source>
        <dbReference type="Proteomes" id="UP000252357"/>
    </source>
</evidence>
<dbReference type="InterPro" id="IPR002347">
    <property type="entry name" value="SDR_fam"/>
</dbReference>
<keyword evidence="3" id="KW-1185">Reference proteome</keyword>
<protein>
    <submittedName>
        <fullName evidence="2">SDR family NAD(P)-dependent oxidoreductase</fullName>
    </submittedName>
</protein>
<evidence type="ECO:0000256" key="1">
    <source>
        <dbReference type="ARBA" id="ARBA00006484"/>
    </source>
</evidence>
<proteinExistence type="inferred from homology"/>
<dbReference type="RefSeq" id="WP_114402910.1">
    <property type="nucleotide sequence ID" value="NZ_QPGB01000003.1"/>
</dbReference>
<dbReference type="PANTHER" id="PTHR42760">
    <property type="entry name" value="SHORT-CHAIN DEHYDROGENASES/REDUCTASES FAMILY MEMBER"/>
    <property type="match status" value="1"/>
</dbReference>
<sequence>MSNVSKKFSLDKKIVVVTGGSGLLGRTFSSAVAAAEGLVIVADRDILTAQQVAEEICTSYPNGAIAAEIDITCKQSVLRLIEYVHEQYGVIHAVVNNAYPRNSNYGRRVEDVTYEDFCYNLGVHAGGYFLIMQQFAQYFKSQGFGNIVNLSSIYGIMAPRFDIYQDTNMTMPVEYAATKAGIIHLTKYFAQYLKGTNIRINAISPGGIFNHQPETFLKNYRNYCSNKGMLDRSDLVGTLLFLLSDASLYLTGQNIVVDDGFSL</sequence>
<name>A0A368L1J5_9BURK</name>
<dbReference type="SUPFAM" id="SSF51735">
    <property type="entry name" value="NAD(P)-binding Rossmann-fold domains"/>
    <property type="match status" value="1"/>
</dbReference>
<dbReference type="GO" id="GO:0016616">
    <property type="term" value="F:oxidoreductase activity, acting on the CH-OH group of donors, NAD or NADP as acceptor"/>
    <property type="evidence" value="ECO:0007669"/>
    <property type="project" value="TreeGrafter"/>
</dbReference>
<comment type="similarity">
    <text evidence="1">Belongs to the short-chain dehydrogenases/reductases (SDR) family.</text>
</comment>
<dbReference type="InterPro" id="IPR036291">
    <property type="entry name" value="NAD(P)-bd_dom_sf"/>
</dbReference>
<dbReference type="EMBL" id="QPGB01000003">
    <property type="protein sequence ID" value="RCS57429.1"/>
    <property type="molecule type" value="Genomic_DNA"/>
</dbReference>
<accession>A0A368L1J5</accession>
<dbReference type="PRINTS" id="PR00080">
    <property type="entry name" value="SDRFAMILY"/>
</dbReference>
<comment type="caution">
    <text evidence="2">The sequence shown here is derived from an EMBL/GenBank/DDBJ whole genome shotgun (WGS) entry which is preliminary data.</text>
</comment>
<dbReference type="CDD" id="cd08930">
    <property type="entry name" value="SDR_c8"/>
    <property type="match status" value="1"/>
</dbReference>
<dbReference type="AlphaFoldDB" id="A0A368L1J5"/>
<dbReference type="Proteomes" id="UP000252357">
    <property type="component" value="Unassembled WGS sequence"/>
</dbReference>
<dbReference type="NCBIfam" id="NF006619">
    <property type="entry name" value="PRK09186.1"/>
    <property type="match status" value="1"/>
</dbReference>
<dbReference type="PRINTS" id="PR00081">
    <property type="entry name" value="GDHRDH"/>
</dbReference>